<feature type="region of interest" description="Disordered" evidence="1">
    <location>
        <begin position="63"/>
        <end position="108"/>
    </location>
</feature>
<keyword evidence="2" id="KW-0812">Transmembrane</keyword>
<proteinExistence type="predicted"/>
<sequence>MREGALTCPYCHASLDVTQRLSLSEATWCPDCGALLAPGTERCPKCGRPAECGPRRRVRKDMNLPDIGSTGVIGSSEELSGTPAAPRIESAIPPADGESSPGSARDHMPRPRAFAFAALFAVLVVGGAALLITHPWDPTASITRASEPADTSMSGFPGLVESLTGQDKTSQGDGATTADAFDAIDAAHAELGELEEAVGESESALRAACSGDGDADVEAGLEDARAVSLRVSNLISEIGLLDDSDGAYADDLENLQTLGNWLRNRCDALTSAWEIAADADDPADVADSVASTLNGARDYDRLFAQNYGSWAPERAEE</sequence>
<feature type="transmembrane region" description="Helical" evidence="2">
    <location>
        <begin position="113"/>
        <end position="136"/>
    </location>
</feature>
<keyword evidence="2" id="KW-0472">Membrane</keyword>
<evidence type="ECO:0008006" key="5">
    <source>
        <dbReference type="Google" id="ProtNLM"/>
    </source>
</evidence>
<gene>
    <name evidence="3" type="ORF">INF26_07740</name>
</gene>
<evidence type="ECO:0000313" key="3">
    <source>
        <dbReference type="EMBL" id="MBE5024737.1"/>
    </source>
</evidence>
<evidence type="ECO:0000256" key="1">
    <source>
        <dbReference type="SAM" id="MobiDB-lite"/>
    </source>
</evidence>
<evidence type="ECO:0000313" key="4">
    <source>
        <dbReference type="Proteomes" id="UP001194273"/>
    </source>
</evidence>
<organism evidence="3 4">
    <name type="scientific">Thermophilibacter gallinarum</name>
    <dbReference type="NCBI Taxonomy" id="2779357"/>
    <lineage>
        <taxon>Bacteria</taxon>
        <taxon>Bacillati</taxon>
        <taxon>Actinomycetota</taxon>
        <taxon>Coriobacteriia</taxon>
        <taxon>Coriobacteriales</taxon>
        <taxon>Atopobiaceae</taxon>
        <taxon>Thermophilibacter</taxon>
    </lineage>
</organism>
<protein>
    <recommendedName>
        <fullName evidence="5">Zinc ribbon domain-containing protein</fullName>
    </recommendedName>
</protein>
<keyword evidence="4" id="KW-1185">Reference proteome</keyword>
<dbReference type="EMBL" id="JADCJZ010000003">
    <property type="protein sequence ID" value="MBE5024737.1"/>
    <property type="molecule type" value="Genomic_DNA"/>
</dbReference>
<evidence type="ECO:0000256" key="2">
    <source>
        <dbReference type="SAM" id="Phobius"/>
    </source>
</evidence>
<keyword evidence="2" id="KW-1133">Transmembrane helix</keyword>
<accession>A0ABR9QVE5</accession>
<comment type="caution">
    <text evidence="3">The sequence shown here is derived from an EMBL/GenBank/DDBJ whole genome shotgun (WGS) entry which is preliminary data.</text>
</comment>
<dbReference type="Proteomes" id="UP001194273">
    <property type="component" value="Unassembled WGS sequence"/>
</dbReference>
<reference evidence="3 4" key="1">
    <citation type="submission" date="2020-10" db="EMBL/GenBank/DDBJ databases">
        <title>ChiBAC.</title>
        <authorList>
            <person name="Zenner C."/>
            <person name="Hitch T.C.A."/>
            <person name="Clavel T."/>
        </authorList>
    </citation>
    <scope>NUCLEOTIDE SEQUENCE [LARGE SCALE GENOMIC DNA]</scope>
    <source>
        <strain evidence="3 4">DSM 107455</strain>
    </source>
</reference>
<name>A0ABR9QVE5_9ACTN</name>